<keyword evidence="1" id="KW-0472">Membrane</keyword>
<reference evidence="2" key="1">
    <citation type="submission" date="2012-04" db="EMBL/GenBank/DDBJ databases">
        <title>The Genome Sequence of Loa loa.</title>
        <authorList>
            <consortium name="The Broad Institute Genome Sequencing Platform"/>
            <consortium name="Broad Institute Genome Sequencing Center for Infectious Disease"/>
            <person name="Nutman T.B."/>
            <person name="Fink D.L."/>
            <person name="Russ C."/>
            <person name="Young S."/>
            <person name="Zeng Q."/>
            <person name="Gargeya S."/>
            <person name="Alvarado L."/>
            <person name="Berlin A."/>
            <person name="Chapman S.B."/>
            <person name="Chen Z."/>
            <person name="Freedman E."/>
            <person name="Gellesch M."/>
            <person name="Goldberg J."/>
            <person name="Griggs A."/>
            <person name="Gujja S."/>
            <person name="Heilman E.R."/>
            <person name="Heiman D."/>
            <person name="Howarth C."/>
            <person name="Mehta T."/>
            <person name="Neiman D."/>
            <person name="Pearson M."/>
            <person name="Roberts A."/>
            <person name="Saif S."/>
            <person name="Shea T."/>
            <person name="Shenoy N."/>
            <person name="Sisk P."/>
            <person name="Stolte C."/>
            <person name="Sykes S."/>
            <person name="White J."/>
            <person name="Yandava C."/>
            <person name="Haas B."/>
            <person name="Henn M.R."/>
            <person name="Nusbaum C."/>
            <person name="Birren B."/>
        </authorList>
    </citation>
    <scope>NUCLEOTIDE SEQUENCE [LARGE SCALE GENOMIC DNA]</scope>
</reference>
<dbReference type="Proteomes" id="UP000095285">
    <property type="component" value="Unassembled WGS sequence"/>
</dbReference>
<proteinExistence type="predicted"/>
<sequence>MHSGHNGRRRGFMRPVTATSNGSIFRTLPLFCFLTGLLFFFIFYIYQAQNAELYDMRNQIELERGRHIKVKSENIECSRKLTKQDNALSFYMMNLKQLQDDKNSPTSGVVLAKLTITALRANSTSMRSVMEAPKKTVESLKVQLQGKDVQGSISQKASLTVSPLMITQGANEPGRHKSISVQNGKMADRIESNRSTNAFAAN</sequence>
<keyword evidence="1" id="KW-1133">Transmembrane helix</keyword>
<feature type="transmembrane region" description="Helical" evidence="1">
    <location>
        <begin position="28"/>
        <end position="46"/>
    </location>
</feature>
<dbReference type="STRING" id="7209.A0A1I7VEJ7"/>
<organism evidence="2 3">
    <name type="scientific">Loa loa</name>
    <name type="common">Eye worm</name>
    <name type="synonym">Filaria loa</name>
    <dbReference type="NCBI Taxonomy" id="7209"/>
    <lineage>
        <taxon>Eukaryota</taxon>
        <taxon>Metazoa</taxon>
        <taxon>Ecdysozoa</taxon>
        <taxon>Nematoda</taxon>
        <taxon>Chromadorea</taxon>
        <taxon>Rhabditida</taxon>
        <taxon>Spirurina</taxon>
        <taxon>Spiruromorpha</taxon>
        <taxon>Filarioidea</taxon>
        <taxon>Onchocercidae</taxon>
        <taxon>Loa</taxon>
    </lineage>
</organism>
<keyword evidence="2" id="KW-1185">Reference proteome</keyword>
<dbReference type="WBParaSite" id="EN70_1694">
    <property type="protein sequence ID" value="EN70_1694"/>
    <property type="gene ID" value="EN70_1694"/>
</dbReference>
<protein>
    <submittedName>
        <fullName evidence="3">Transmembrane protein</fullName>
    </submittedName>
</protein>
<keyword evidence="1" id="KW-0812">Transmembrane</keyword>
<evidence type="ECO:0000313" key="3">
    <source>
        <dbReference type="WBParaSite" id="EN70_1694"/>
    </source>
</evidence>
<dbReference type="AlphaFoldDB" id="A0A1I7VEJ7"/>
<reference evidence="3" key="2">
    <citation type="submission" date="2016-11" db="UniProtKB">
        <authorList>
            <consortium name="WormBaseParasite"/>
        </authorList>
    </citation>
    <scope>IDENTIFICATION</scope>
</reference>
<evidence type="ECO:0000313" key="2">
    <source>
        <dbReference type="Proteomes" id="UP000095285"/>
    </source>
</evidence>
<name>A0A1I7VEJ7_LOALO</name>
<evidence type="ECO:0000256" key="1">
    <source>
        <dbReference type="SAM" id="Phobius"/>
    </source>
</evidence>
<accession>A0A1I7VEJ7</accession>